<comment type="caution">
    <text evidence="14">The sequence shown here is derived from an EMBL/GenBank/DDBJ whole genome shotgun (WGS) entry which is preliminary data.</text>
</comment>
<dbReference type="PANTHER" id="PTHR14920">
    <property type="entry name" value="OSMOTIC AVOIDANCE ABNORMAL PROTEIN 1/WD REPEAT MEMBRANE PROTEIN"/>
    <property type="match status" value="1"/>
</dbReference>
<dbReference type="Proteomes" id="UP000094527">
    <property type="component" value="Unassembled WGS sequence"/>
</dbReference>
<dbReference type="OMA" id="VIFQWSF"/>
<evidence type="ECO:0000256" key="8">
    <source>
        <dbReference type="ARBA" id="ARBA00023212"/>
    </source>
</evidence>
<dbReference type="InterPro" id="IPR057855">
    <property type="entry name" value="Beta-prop_WDR19_1st"/>
</dbReference>
<evidence type="ECO:0000256" key="4">
    <source>
        <dbReference type="ARBA" id="ARBA00022737"/>
    </source>
</evidence>
<sequence length="1232" mass="138601">MRFIMATGSACKRIFTVRNERGTSTMVHCAWQKCPGGLLASSVEGSPSVRIHERQGKIIEKLAVPASCVGLAWDEDGDILAIIVDQPGVLLLWEVHSSRLQEVDTGMKDIGSCVAWSKAGKILCFASQKGNILIYNHRNLRRIPIIGKHSKRIVCVQWSNDTLLALGTIDNFLSVNTMDGDTIKNFQLRGKPSDLQFGQIKEDRNATTVDNTVSAIVGEKTLYLLKFDDGQGALTPMELGFQARYGNLCAHHWHGDGYILVTFSAGFIVLLSSHYKEIGTELVLCELKADPLRHSCLNTKLSRIEGDGMDMRGMKTFPEQSARSFKITCLSMTKDVFLYGGENGVVRIFHMDSWCEIIQLQSPAGVTLKSIHPNFNGIYFIMIDKNCQGFFYNIDEDMMKPVPNFPTRVDGVLWDTEYGSRHIFLAYSLSSTKIQVYVTWRQVLLGEPLHQVGTFQWFQTSEHRPLCFRKGVIASLTSSGRVIRTQCVYLDKPEASDGNELPDGKLSKLTRLLVMKKFADAYDYCLVSKDEEMYLALGRACLESMELEIAMKAYVAVKDIGMVYSIRRAMKNKDYNQCCGNVGVILGEFDLAEQKYLEAGLRIPALQMRRDLQEWDKALEMAQKFAPHLVADVSREYALYHEHNGDFAVALTLFEEAFNKFGDVKRAPPRPMTSGGRAISSQLTDGRVLKQIEEGIARNSIRCGHIQKGFQMAMDSKSAQHKKDCAAVLEISKSYAEAGALYEDCSLWENAASCYIRMKNWSRVADLLQYVQSPKIFVQFGKAKETEGKLREAAVSYEKANDVMNSIRLYLSADYPDDAIRVARVSGSLSGAMLVSRYFEEHGDMETALRFLIISRCYEDALLVAFKHGKSETYVQCIQDEFSAIPSEFLDGIRQVAAYFEEKKDNFKAGKYYQVCGDYKKSFALLMKSAQNRVTVDDNELMEVVIQTVIKSENEAYSRTLVEFLLGEKDGVPKDPKFLLSYYISANKLVEASKTALIVAMEDQKGGNYRDAHATLVRTCKELKSHSMKIPKDIMDALRILHYYLLVRKHVNIQNHKQAARLLVVLVDNISKFPTHAVQLLTTAAVECQKAGLRQSSMQCCFTLMKPDYRKQIADKFKSKIETMVRKSGKAKLEDAPDDLSPCPYCQAMVPDYNLVCTECKSEIPFCIASGRHIFSGDFTTCPTCEFPAVRSEILKLLENEPLCPLCNESLVMSDVNLINDLHPYLFVIRTG</sequence>
<dbReference type="Pfam" id="PF23145">
    <property type="entry name" value="Zf_2nd_IFT121"/>
    <property type="match status" value="1"/>
</dbReference>
<evidence type="ECO:0000259" key="12">
    <source>
        <dbReference type="Pfam" id="PF23389"/>
    </source>
</evidence>
<dbReference type="AlphaFoldDB" id="A0A1D2MRP4"/>
<evidence type="ECO:0000256" key="6">
    <source>
        <dbReference type="ARBA" id="ARBA00022803"/>
    </source>
</evidence>
<dbReference type="GO" id="GO:0035721">
    <property type="term" value="P:intraciliary retrograde transport"/>
    <property type="evidence" value="ECO:0007669"/>
    <property type="project" value="InterPro"/>
</dbReference>
<dbReference type="Pfam" id="PF23389">
    <property type="entry name" value="Beta-prop_WDR19_1st"/>
    <property type="match status" value="1"/>
</dbReference>
<evidence type="ECO:0000256" key="7">
    <source>
        <dbReference type="ARBA" id="ARBA00023069"/>
    </source>
</evidence>
<keyword evidence="15" id="KW-1185">Reference proteome</keyword>
<organism evidence="14 15">
    <name type="scientific">Orchesella cincta</name>
    <name type="common">Springtail</name>
    <name type="synonym">Podura cincta</name>
    <dbReference type="NCBI Taxonomy" id="48709"/>
    <lineage>
        <taxon>Eukaryota</taxon>
        <taxon>Metazoa</taxon>
        <taxon>Ecdysozoa</taxon>
        <taxon>Arthropoda</taxon>
        <taxon>Hexapoda</taxon>
        <taxon>Collembola</taxon>
        <taxon>Entomobryomorpha</taxon>
        <taxon>Entomobryoidea</taxon>
        <taxon>Orchesellidae</taxon>
        <taxon>Orchesellinae</taxon>
        <taxon>Orchesella</taxon>
    </lineage>
</organism>
<dbReference type="InterPro" id="IPR056168">
    <property type="entry name" value="TPR_IF140/IFT172/WDR19"/>
</dbReference>
<keyword evidence="4" id="KW-0677">Repeat</keyword>
<feature type="domain" description="IFT80/172/WDR35 TPR" evidence="11">
    <location>
        <begin position="539"/>
        <end position="628"/>
    </location>
</feature>
<dbReference type="GO" id="GO:0060271">
    <property type="term" value="P:cilium assembly"/>
    <property type="evidence" value="ECO:0007669"/>
    <property type="project" value="TreeGrafter"/>
</dbReference>
<dbReference type="GO" id="GO:0005929">
    <property type="term" value="C:cilium"/>
    <property type="evidence" value="ECO:0007669"/>
    <property type="project" value="TreeGrafter"/>
</dbReference>
<reference evidence="14 15" key="1">
    <citation type="journal article" date="2016" name="Genome Biol. Evol.">
        <title>Gene Family Evolution Reflects Adaptation to Soil Environmental Stressors in the Genome of the Collembolan Orchesella cincta.</title>
        <authorList>
            <person name="Faddeeva-Vakhrusheva A."/>
            <person name="Derks M.F."/>
            <person name="Anvar S.Y."/>
            <person name="Agamennone V."/>
            <person name="Suring W."/>
            <person name="Smit S."/>
            <person name="van Straalen N.M."/>
            <person name="Roelofs D."/>
        </authorList>
    </citation>
    <scope>NUCLEOTIDE SEQUENCE [LARGE SCALE GENOMIC DNA]</scope>
    <source>
        <tissue evidence="14">Mixed pool</tissue>
    </source>
</reference>
<keyword evidence="9" id="KW-0966">Cell projection</keyword>
<dbReference type="InterPro" id="IPR056170">
    <property type="entry name" value="Znf_IFT121-like"/>
</dbReference>
<evidence type="ECO:0000256" key="1">
    <source>
        <dbReference type="ARBA" id="ARBA00004120"/>
    </source>
</evidence>
<evidence type="ECO:0000313" key="14">
    <source>
        <dbReference type="EMBL" id="ODM95568.1"/>
    </source>
</evidence>
<evidence type="ECO:0000256" key="3">
    <source>
        <dbReference type="ARBA" id="ARBA00022574"/>
    </source>
</evidence>
<name>A0A1D2MRP4_ORCCI</name>
<evidence type="ECO:0000259" key="13">
    <source>
        <dbReference type="Pfam" id="PF24762"/>
    </source>
</evidence>
<dbReference type="SUPFAM" id="SSF69322">
    <property type="entry name" value="Tricorn protease domain 2"/>
    <property type="match status" value="1"/>
</dbReference>
<dbReference type="GO" id="GO:0030991">
    <property type="term" value="C:intraciliary transport particle A"/>
    <property type="evidence" value="ECO:0007669"/>
    <property type="project" value="TreeGrafter"/>
</dbReference>
<dbReference type="PANTHER" id="PTHR14920:SF0">
    <property type="entry name" value="WD REPEAT DOMAIN 19"/>
    <property type="match status" value="1"/>
</dbReference>
<keyword evidence="3" id="KW-0853">WD repeat</keyword>
<evidence type="ECO:0000313" key="15">
    <source>
        <dbReference type="Proteomes" id="UP000094527"/>
    </source>
</evidence>
<dbReference type="SMART" id="SM00320">
    <property type="entry name" value="WD40"/>
    <property type="match status" value="3"/>
</dbReference>
<evidence type="ECO:0000256" key="9">
    <source>
        <dbReference type="ARBA" id="ARBA00023273"/>
    </source>
</evidence>
<dbReference type="OrthoDB" id="10250638at2759"/>
<dbReference type="InterPro" id="IPR056157">
    <property type="entry name" value="TPR_IFT80_172_dom"/>
</dbReference>
<keyword evidence="2" id="KW-0963">Cytoplasm</keyword>
<dbReference type="SUPFAM" id="SSF48452">
    <property type="entry name" value="TPR-like"/>
    <property type="match status" value="1"/>
</dbReference>
<dbReference type="EMBL" id="LJIJ01000652">
    <property type="protein sequence ID" value="ODM95568.1"/>
    <property type="molecule type" value="Genomic_DNA"/>
</dbReference>
<dbReference type="Pfam" id="PF24762">
    <property type="entry name" value="TPR_IF140-IFT172"/>
    <property type="match status" value="1"/>
</dbReference>
<feature type="domain" description="IF140/IFT172/WDR19 TPR" evidence="13">
    <location>
        <begin position="724"/>
        <end position="933"/>
    </location>
</feature>
<dbReference type="Gene3D" id="1.25.40.470">
    <property type="match status" value="2"/>
</dbReference>
<dbReference type="InterPro" id="IPR015943">
    <property type="entry name" value="WD40/YVTN_repeat-like_dom_sf"/>
</dbReference>
<dbReference type="STRING" id="48709.A0A1D2MRP4"/>
<dbReference type="Pfam" id="PF23387">
    <property type="entry name" value="TPR_IFT80_172"/>
    <property type="match status" value="1"/>
</dbReference>
<comment type="subcellular location">
    <subcellularLocation>
        <location evidence="1">Cytoplasm</location>
        <location evidence="1">Cytoskeleton</location>
        <location evidence="1">Cilium basal body</location>
    </subcellularLocation>
</comment>
<evidence type="ECO:0000259" key="10">
    <source>
        <dbReference type="Pfam" id="PF23145"/>
    </source>
</evidence>
<evidence type="ECO:0000259" key="11">
    <source>
        <dbReference type="Pfam" id="PF23387"/>
    </source>
</evidence>
<protein>
    <submittedName>
        <fullName evidence="14">WD repeat-containing protein 19</fullName>
    </submittedName>
</protein>
<keyword evidence="5" id="KW-0970">Cilium biogenesis/degradation</keyword>
<proteinExistence type="predicted"/>
<accession>A0A1D2MRP4</accession>
<gene>
    <name evidence="14" type="ORF">Ocin01_11111</name>
</gene>
<dbReference type="InterPro" id="IPR011990">
    <property type="entry name" value="TPR-like_helical_dom_sf"/>
</dbReference>
<feature type="domain" description="WDR19 first beta-propeller" evidence="12">
    <location>
        <begin position="27"/>
        <end position="304"/>
    </location>
</feature>
<evidence type="ECO:0000256" key="2">
    <source>
        <dbReference type="ARBA" id="ARBA00022490"/>
    </source>
</evidence>
<keyword evidence="6" id="KW-0802">TPR repeat</keyword>
<dbReference type="Gene3D" id="2.130.10.10">
    <property type="entry name" value="YVTN repeat-like/Quinoprotein amine dehydrogenase"/>
    <property type="match status" value="1"/>
</dbReference>
<dbReference type="InterPro" id="IPR001680">
    <property type="entry name" value="WD40_rpt"/>
</dbReference>
<keyword evidence="8" id="KW-0206">Cytoskeleton</keyword>
<keyword evidence="7" id="KW-0969">Cilium</keyword>
<dbReference type="InterPro" id="IPR040379">
    <property type="entry name" value="WDR19/dyf-2"/>
</dbReference>
<feature type="domain" description="IFT121-like zinc finger" evidence="10">
    <location>
        <begin position="1165"/>
        <end position="1210"/>
    </location>
</feature>
<evidence type="ECO:0000256" key="5">
    <source>
        <dbReference type="ARBA" id="ARBA00022794"/>
    </source>
</evidence>